<name>A0A0C9T3S3_PLICR</name>
<dbReference type="SUPFAM" id="SSF56112">
    <property type="entry name" value="Protein kinase-like (PK-like)"/>
    <property type="match status" value="1"/>
</dbReference>
<dbReference type="PROSITE" id="PS50011">
    <property type="entry name" value="PROTEIN_KINASE_DOM"/>
    <property type="match status" value="1"/>
</dbReference>
<dbReference type="AlphaFoldDB" id="A0A0C9T3S3"/>
<dbReference type="EMBL" id="KN832573">
    <property type="protein sequence ID" value="KII83984.1"/>
    <property type="molecule type" value="Genomic_DNA"/>
</dbReference>
<dbReference type="PANTHER" id="PTHR24347">
    <property type="entry name" value="SERINE/THREONINE-PROTEIN KINASE"/>
    <property type="match status" value="1"/>
</dbReference>
<dbReference type="OrthoDB" id="40902at2759"/>
<dbReference type="GO" id="GO:0004672">
    <property type="term" value="F:protein kinase activity"/>
    <property type="evidence" value="ECO:0007669"/>
    <property type="project" value="InterPro"/>
</dbReference>
<evidence type="ECO:0000256" key="1">
    <source>
        <dbReference type="ARBA" id="ARBA00022741"/>
    </source>
</evidence>
<feature type="compositionally biased region" description="Acidic residues" evidence="3">
    <location>
        <begin position="516"/>
        <end position="526"/>
    </location>
</feature>
<dbReference type="FunFam" id="1.10.510.10:FF:000571">
    <property type="entry name" value="Maternal embryonic leucine zipper kinase"/>
    <property type="match status" value="1"/>
</dbReference>
<proteinExistence type="predicted"/>
<organism evidence="5 6">
    <name type="scientific">Plicaturopsis crispa FD-325 SS-3</name>
    <dbReference type="NCBI Taxonomy" id="944288"/>
    <lineage>
        <taxon>Eukaryota</taxon>
        <taxon>Fungi</taxon>
        <taxon>Dikarya</taxon>
        <taxon>Basidiomycota</taxon>
        <taxon>Agaricomycotina</taxon>
        <taxon>Agaricomycetes</taxon>
        <taxon>Agaricomycetidae</taxon>
        <taxon>Amylocorticiales</taxon>
        <taxon>Amylocorticiaceae</taxon>
        <taxon>Plicatura</taxon>
        <taxon>Plicaturopsis crispa</taxon>
    </lineage>
</organism>
<feature type="compositionally biased region" description="Low complexity" evidence="3">
    <location>
        <begin position="366"/>
        <end position="383"/>
    </location>
</feature>
<protein>
    <recommendedName>
        <fullName evidence="4">Protein kinase domain-containing protein</fullName>
    </recommendedName>
</protein>
<dbReference type="InterPro" id="IPR000719">
    <property type="entry name" value="Prot_kinase_dom"/>
</dbReference>
<feature type="compositionally biased region" description="Acidic residues" evidence="3">
    <location>
        <begin position="395"/>
        <end position="410"/>
    </location>
</feature>
<feature type="compositionally biased region" description="Polar residues" evidence="3">
    <location>
        <begin position="437"/>
        <end position="448"/>
    </location>
</feature>
<keyword evidence="6" id="KW-1185">Reference proteome</keyword>
<dbReference type="Pfam" id="PF00069">
    <property type="entry name" value="Pkinase"/>
    <property type="match status" value="1"/>
</dbReference>
<reference evidence="5 6" key="1">
    <citation type="submission" date="2014-06" db="EMBL/GenBank/DDBJ databases">
        <title>Evolutionary Origins and Diversification of the Mycorrhizal Mutualists.</title>
        <authorList>
            <consortium name="DOE Joint Genome Institute"/>
            <consortium name="Mycorrhizal Genomics Consortium"/>
            <person name="Kohler A."/>
            <person name="Kuo A."/>
            <person name="Nagy L.G."/>
            <person name="Floudas D."/>
            <person name="Copeland A."/>
            <person name="Barry K.W."/>
            <person name="Cichocki N."/>
            <person name="Veneault-Fourrey C."/>
            <person name="LaButti K."/>
            <person name="Lindquist E.A."/>
            <person name="Lipzen A."/>
            <person name="Lundell T."/>
            <person name="Morin E."/>
            <person name="Murat C."/>
            <person name="Riley R."/>
            <person name="Ohm R."/>
            <person name="Sun H."/>
            <person name="Tunlid A."/>
            <person name="Henrissat B."/>
            <person name="Grigoriev I.V."/>
            <person name="Hibbett D.S."/>
            <person name="Martin F."/>
        </authorList>
    </citation>
    <scope>NUCLEOTIDE SEQUENCE [LARGE SCALE GENOMIC DNA]</scope>
    <source>
        <strain evidence="5 6">FD-325 SS-3</strain>
    </source>
</reference>
<evidence type="ECO:0000256" key="3">
    <source>
        <dbReference type="SAM" id="MobiDB-lite"/>
    </source>
</evidence>
<dbReference type="InterPro" id="IPR008271">
    <property type="entry name" value="Ser/Thr_kinase_AS"/>
</dbReference>
<feature type="domain" description="Protein kinase" evidence="4">
    <location>
        <begin position="22"/>
        <end position="331"/>
    </location>
</feature>
<dbReference type="GO" id="GO:0005524">
    <property type="term" value="F:ATP binding"/>
    <property type="evidence" value="ECO:0007669"/>
    <property type="project" value="UniProtKB-KW"/>
</dbReference>
<evidence type="ECO:0000313" key="5">
    <source>
        <dbReference type="EMBL" id="KII83984.1"/>
    </source>
</evidence>
<dbReference type="PROSITE" id="PS00108">
    <property type="entry name" value="PROTEIN_KINASE_ST"/>
    <property type="match status" value="1"/>
</dbReference>
<keyword evidence="1" id="KW-0547">Nucleotide-binding</keyword>
<feature type="compositionally biased region" description="Gly residues" evidence="3">
    <location>
        <begin position="411"/>
        <end position="423"/>
    </location>
</feature>
<dbReference type="Proteomes" id="UP000053263">
    <property type="component" value="Unassembled WGS sequence"/>
</dbReference>
<dbReference type="HOGENOM" id="CLU_000288_63_0_1"/>
<feature type="compositionally biased region" description="Low complexity" evidence="3">
    <location>
        <begin position="449"/>
        <end position="477"/>
    </location>
</feature>
<accession>A0A0C9T3S3</accession>
<evidence type="ECO:0000259" key="4">
    <source>
        <dbReference type="PROSITE" id="PS50011"/>
    </source>
</evidence>
<dbReference type="Gene3D" id="1.10.510.10">
    <property type="entry name" value="Transferase(Phosphotransferase) domain 1"/>
    <property type="match status" value="1"/>
</dbReference>
<dbReference type="CDD" id="cd05117">
    <property type="entry name" value="STKc_CAMK"/>
    <property type="match status" value="1"/>
</dbReference>
<keyword evidence="2" id="KW-0067">ATP-binding</keyword>
<feature type="region of interest" description="Disordered" evidence="3">
    <location>
        <begin position="366"/>
        <end position="542"/>
    </location>
</feature>
<feature type="compositionally biased region" description="Basic and acidic residues" evidence="3">
    <location>
        <begin position="384"/>
        <end position="394"/>
    </location>
</feature>
<evidence type="ECO:0000313" key="6">
    <source>
        <dbReference type="Proteomes" id="UP000053263"/>
    </source>
</evidence>
<gene>
    <name evidence="5" type="ORF">PLICRDRAFT_118627</name>
</gene>
<evidence type="ECO:0000256" key="2">
    <source>
        <dbReference type="ARBA" id="ARBA00022840"/>
    </source>
</evidence>
<dbReference type="InterPro" id="IPR011009">
    <property type="entry name" value="Kinase-like_dom_sf"/>
</dbReference>
<dbReference type="Gene3D" id="3.30.200.20">
    <property type="entry name" value="Phosphorylase Kinase, domain 1"/>
    <property type="match status" value="1"/>
</dbReference>
<sequence>MKLSLSDSLLPQPPSFAKKRAYDIHAVLGTGSFGKVVQATWHVPPGLEDVARLGAAAGLKENHILQLQPSSSTLGPSTTSSSILSARTPSSAGASTFSTEVALKIIAKKKVKGNEDAVWGEIGVLSALAHPNIVKFYEAFESRTKYYLAFELATGGELFARIMQRGRFTERDAVRVLRRVLAGVAYLHARGVVHRDLKPENILYRTPDEDSDIVIADFGIAKHLQPDEELHQLAGSFGYVAPEVLGKRGHGRAVDMWSIGIITYVLLCGYSPFRSSDTRELVRETAEAKIEFHERYWKNVGGDAKEFILALLKTDPEARLTAEQALQHPEQEPDLSAGLRENFDAKARWRTAIAGARAVGRLSSGLGARAARGSGSTEAARGSESAESRGRTTADDEDEDEDDEDDDDGDGGGGGTLRAGDGGTARLTVPRGKLTGPSDQLTGPSDQLTTSTSTTIAPTTAAPTTNTTTAGPTATTADRLTVPGTSTQLTAEEEEELAMPGSFDMAHPRRGQNQEGDADTEEEEEGEGYRGWGHLLQKLRLK</sequence>
<dbReference type="SMART" id="SM00220">
    <property type="entry name" value="S_TKc"/>
    <property type="match status" value="1"/>
</dbReference>